<dbReference type="InterPro" id="IPR013078">
    <property type="entry name" value="His_Pase_superF_clade-1"/>
</dbReference>
<evidence type="ECO:0000313" key="3">
    <source>
        <dbReference type="Proteomes" id="UP000886845"/>
    </source>
</evidence>
<comment type="caution">
    <text evidence="2">The sequence shown here is derived from an EMBL/GenBank/DDBJ whole genome shotgun (WGS) entry which is preliminary data.</text>
</comment>
<dbReference type="AlphaFoldDB" id="A0A9D1T2N1"/>
<proteinExistence type="predicted"/>
<dbReference type="EMBL" id="DVOR01000146">
    <property type="protein sequence ID" value="HIV09372.1"/>
    <property type="molecule type" value="Genomic_DNA"/>
</dbReference>
<dbReference type="CDD" id="cd07067">
    <property type="entry name" value="HP_PGM_like"/>
    <property type="match status" value="1"/>
</dbReference>
<organism evidence="2 3">
    <name type="scientific">Candidatus Spyradenecus faecavium</name>
    <dbReference type="NCBI Taxonomy" id="2840947"/>
    <lineage>
        <taxon>Bacteria</taxon>
        <taxon>Pseudomonadati</taxon>
        <taxon>Lentisphaerota</taxon>
        <taxon>Lentisphaeria</taxon>
        <taxon>Lentisphaerales</taxon>
        <taxon>Lentisphaeraceae</taxon>
        <taxon>Lentisphaeraceae incertae sedis</taxon>
        <taxon>Candidatus Spyradenecus</taxon>
    </lineage>
</organism>
<dbReference type="GO" id="GO:0016787">
    <property type="term" value="F:hydrolase activity"/>
    <property type="evidence" value="ECO:0007669"/>
    <property type="project" value="UniProtKB-KW"/>
</dbReference>
<dbReference type="SUPFAM" id="SSF53254">
    <property type="entry name" value="Phosphoglycerate mutase-like"/>
    <property type="match status" value="1"/>
</dbReference>
<dbReference type="Pfam" id="PF00300">
    <property type="entry name" value="His_Phos_1"/>
    <property type="match status" value="1"/>
</dbReference>
<dbReference type="Gene3D" id="3.40.50.1240">
    <property type="entry name" value="Phosphoglycerate mutase-like"/>
    <property type="match status" value="1"/>
</dbReference>
<dbReference type="PANTHER" id="PTHR20935">
    <property type="entry name" value="PHOSPHOGLYCERATE MUTASE-RELATED"/>
    <property type="match status" value="1"/>
</dbReference>
<name>A0A9D1T2N1_9BACT</name>
<dbReference type="InterPro" id="IPR051021">
    <property type="entry name" value="Mito_Ser/Thr_phosphatase"/>
</dbReference>
<dbReference type="Proteomes" id="UP000886845">
    <property type="component" value="Unassembled WGS sequence"/>
</dbReference>
<reference evidence="2" key="2">
    <citation type="journal article" date="2021" name="PeerJ">
        <title>Extensive microbial diversity within the chicken gut microbiome revealed by metagenomics and culture.</title>
        <authorList>
            <person name="Gilroy R."/>
            <person name="Ravi A."/>
            <person name="Getino M."/>
            <person name="Pursley I."/>
            <person name="Horton D.L."/>
            <person name="Alikhan N.F."/>
            <person name="Baker D."/>
            <person name="Gharbi K."/>
            <person name="Hall N."/>
            <person name="Watson M."/>
            <person name="Adriaenssens E.M."/>
            <person name="Foster-Nyarko E."/>
            <person name="Jarju S."/>
            <person name="Secka A."/>
            <person name="Antonio M."/>
            <person name="Oren A."/>
            <person name="Chaudhuri R.R."/>
            <person name="La Ragione R."/>
            <person name="Hildebrand F."/>
            <person name="Pallen M.J."/>
        </authorList>
    </citation>
    <scope>NUCLEOTIDE SEQUENCE</scope>
    <source>
        <strain evidence="2">35461</strain>
    </source>
</reference>
<gene>
    <name evidence="2" type="ORF">IAC79_04585</name>
</gene>
<evidence type="ECO:0000256" key="1">
    <source>
        <dbReference type="ARBA" id="ARBA00022801"/>
    </source>
</evidence>
<sequence length="147" mass="15843">MVLYLIRHGAYASGDSDPGLSPFGLAQARAAGRFLRAQGARPEAVLTSGYRRARETAAAIQEELGTALDPLESRDFTPFGDPAAMRATVEALGVGEALVVGHMCSIGELARTLCPQAPHAFGTCMIVALEREDKDWRLLWAQRMETV</sequence>
<accession>A0A9D1T2N1</accession>
<protein>
    <submittedName>
        <fullName evidence="2">Histidine phosphatase family protein</fullName>
    </submittedName>
</protein>
<keyword evidence="1" id="KW-0378">Hydrolase</keyword>
<dbReference type="PANTHER" id="PTHR20935:SF0">
    <property type="entry name" value="SERINE_THREONINE-PROTEIN PHOSPHATASE PGAM5, MITOCHONDRIAL"/>
    <property type="match status" value="1"/>
</dbReference>
<evidence type="ECO:0000313" key="2">
    <source>
        <dbReference type="EMBL" id="HIV09372.1"/>
    </source>
</evidence>
<reference evidence="2" key="1">
    <citation type="submission" date="2020-10" db="EMBL/GenBank/DDBJ databases">
        <authorList>
            <person name="Gilroy R."/>
        </authorList>
    </citation>
    <scope>NUCLEOTIDE SEQUENCE</scope>
    <source>
        <strain evidence="2">35461</strain>
    </source>
</reference>
<dbReference type="InterPro" id="IPR029033">
    <property type="entry name" value="His_PPase_superfam"/>
</dbReference>
<dbReference type="SMART" id="SM00855">
    <property type="entry name" value="PGAM"/>
    <property type="match status" value="1"/>
</dbReference>